<keyword evidence="4" id="KW-1185">Reference proteome</keyword>
<dbReference type="OrthoDB" id="8683264at2"/>
<dbReference type="InterPro" id="IPR005064">
    <property type="entry name" value="BUG"/>
</dbReference>
<feature type="chain" id="PRO_5032624117" evidence="2">
    <location>
        <begin position="38"/>
        <end position="331"/>
    </location>
</feature>
<dbReference type="PANTHER" id="PTHR42928">
    <property type="entry name" value="TRICARBOXYLATE-BINDING PROTEIN"/>
    <property type="match status" value="1"/>
</dbReference>
<comment type="caution">
    <text evidence="3">The sequence shown here is derived from an EMBL/GenBank/DDBJ whole genome shotgun (WGS) entry which is preliminary data.</text>
</comment>
<dbReference type="PANTHER" id="PTHR42928:SF5">
    <property type="entry name" value="BLR1237 PROTEIN"/>
    <property type="match status" value="1"/>
</dbReference>
<dbReference type="CDD" id="cd07012">
    <property type="entry name" value="PBP2_Bug_TTT"/>
    <property type="match status" value="1"/>
</dbReference>
<organism evidence="3 4">
    <name type="scientific">Caenimonas koreensis DSM 17982</name>
    <dbReference type="NCBI Taxonomy" id="1121255"/>
    <lineage>
        <taxon>Bacteria</taxon>
        <taxon>Pseudomonadati</taxon>
        <taxon>Pseudomonadota</taxon>
        <taxon>Betaproteobacteria</taxon>
        <taxon>Burkholderiales</taxon>
        <taxon>Comamonadaceae</taxon>
        <taxon>Caenimonas</taxon>
    </lineage>
</organism>
<dbReference type="EMBL" id="WJBU01000030">
    <property type="protein sequence ID" value="MRD49708.1"/>
    <property type="molecule type" value="Genomic_DNA"/>
</dbReference>
<keyword evidence="2" id="KW-0732">Signal</keyword>
<evidence type="ECO:0000313" key="3">
    <source>
        <dbReference type="EMBL" id="MRD49708.1"/>
    </source>
</evidence>
<evidence type="ECO:0000256" key="2">
    <source>
        <dbReference type="SAM" id="SignalP"/>
    </source>
</evidence>
<reference evidence="3 4" key="1">
    <citation type="submission" date="2019-11" db="EMBL/GenBank/DDBJ databases">
        <title>Caenimonas koreensis gen. nov., sp. nov., isolated from activated sludge.</title>
        <authorList>
            <person name="Seung H.R."/>
        </authorList>
    </citation>
    <scope>NUCLEOTIDE SEQUENCE [LARGE SCALE GENOMIC DNA]</scope>
    <source>
        <strain evidence="3 4">EMB320</strain>
    </source>
</reference>
<gene>
    <name evidence="3" type="ORF">GHT07_20765</name>
</gene>
<dbReference type="Pfam" id="PF03401">
    <property type="entry name" value="TctC"/>
    <property type="match status" value="1"/>
</dbReference>
<name>A0A844B4I5_9BURK</name>
<accession>A0A844B4I5</accession>
<dbReference type="AlphaFoldDB" id="A0A844B4I5"/>
<evidence type="ECO:0000313" key="4">
    <source>
        <dbReference type="Proteomes" id="UP000487350"/>
    </source>
</evidence>
<protein>
    <submittedName>
        <fullName evidence="3">Tripartite tricarboxylate transporter substrate binding protein</fullName>
    </submittedName>
</protein>
<sequence>MNIETPPSPQAVSRRRLLAATAAAVGFGAVAPARAQAAWRPSGPVKLIVTFPPGGATDILTRMIAPGLAEYLRQTVVVENRPGATGSIGSGHVYAAPPDGTTLLIGAPDALSIFPKLSKTTYDPNKFVPLAPLGSTSFILLARPGLPATNLQELIALARKQRLTIANAGTGGSGHLVSIAFCQAAGIAEATHVPHAGMKPALQGLMGDHYDVMFSVVAGSTSFRSKLKFLGVTSVERVGAVPDVPTFAEQGLPMQNENWIGVLAPPQTPASVAAELAKAIAVVSGTPAYKAKASELGFVAPTMTHREFGQYYEQDIRKWSEVIRTSKVKLD</sequence>
<proteinExistence type="inferred from homology"/>
<evidence type="ECO:0000256" key="1">
    <source>
        <dbReference type="ARBA" id="ARBA00006987"/>
    </source>
</evidence>
<dbReference type="Gene3D" id="3.40.190.10">
    <property type="entry name" value="Periplasmic binding protein-like II"/>
    <property type="match status" value="1"/>
</dbReference>
<dbReference type="InterPro" id="IPR006311">
    <property type="entry name" value="TAT_signal"/>
</dbReference>
<dbReference type="Gene3D" id="3.40.190.150">
    <property type="entry name" value="Bordetella uptake gene, domain 1"/>
    <property type="match status" value="1"/>
</dbReference>
<dbReference type="RefSeq" id="WP_153587001.1">
    <property type="nucleotide sequence ID" value="NZ_WJBU01000030.1"/>
</dbReference>
<feature type="signal peptide" evidence="2">
    <location>
        <begin position="1"/>
        <end position="37"/>
    </location>
</feature>
<comment type="similarity">
    <text evidence="1">Belongs to the UPF0065 (bug) family.</text>
</comment>
<dbReference type="PIRSF" id="PIRSF017082">
    <property type="entry name" value="YflP"/>
    <property type="match status" value="1"/>
</dbReference>
<dbReference type="InterPro" id="IPR042100">
    <property type="entry name" value="Bug_dom1"/>
</dbReference>
<dbReference type="Proteomes" id="UP000487350">
    <property type="component" value="Unassembled WGS sequence"/>
</dbReference>
<dbReference type="PROSITE" id="PS51318">
    <property type="entry name" value="TAT"/>
    <property type="match status" value="1"/>
</dbReference>